<keyword evidence="3" id="KW-1185">Reference proteome</keyword>
<accession>A0A9X1LQ52</accession>
<dbReference type="SUPFAM" id="SSF52266">
    <property type="entry name" value="SGNH hydrolase"/>
    <property type="match status" value="1"/>
</dbReference>
<dbReference type="RefSeq" id="WP_227530674.1">
    <property type="nucleotide sequence ID" value="NZ_JAGTTM010000002.1"/>
</dbReference>
<feature type="region of interest" description="Disordered" evidence="1">
    <location>
        <begin position="1"/>
        <end position="23"/>
    </location>
</feature>
<name>A0A9X1LQ52_9MICO</name>
<dbReference type="Gene3D" id="3.40.50.1110">
    <property type="entry name" value="SGNH hydrolase"/>
    <property type="match status" value="1"/>
</dbReference>
<sequence length="253" mass="27832">MPEPSAPQASVEPNSVATPDPLPELDAVGLESLRQVRIFFAHRSVGGNIVEDGFPAVYRRLELEPPRVDVGLPATGGGFGDHWLDQTEDPQSKLRDFDRWVRIEGVGANADITVMKLGYVDVVADTDVQHLFDSYRSMMDRLESDYPQVAFLHVTVSVTGWQPENNAAIERFNTLMRDHYGPTGRLYDLASVVSTCADGRSETRETEEGDPYHSICDEYTSDGGHLNELGATIAADGLLRLLVAAAAEREDSR</sequence>
<organism evidence="2 3">
    <name type="scientific">Microbacterium tenebrionis</name>
    <dbReference type="NCBI Taxonomy" id="2830665"/>
    <lineage>
        <taxon>Bacteria</taxon>
        <taxon>Bacillati</taxon>
        <taxon>Actinomycetota</taxon>
        <taxon>Actinomycetes</taxon>
        <taxon>Micrococcales</taxon>
        <taxon>Microbacteriaceae</taxon>
        <taxon>Microbacterium</taxon>
    </lineage>
</organism>
<reference evidence="2" key="1">
    <citation type="submission" date="2021-04" db="EMBL/GenBank/DDBJ databases">
        <title>Microbacterium tenobrionis sp. nov. and Microbacterium allomyrinae sp. nov., isolated from larvae of Tenobrio molitor and Allomyrina dichotoma, respectively.</title>
        <authorList>
            <person name="Lee S.D."/>
        </authorList>
    </citation>
    <scope>NUCLEOTIDE SEQUENCE</scope>
    <source>
        <strain evidence="2">YMB-B2</strain>
    </source>
</reference>
<feature type="compositionally biased region" description="Polar residues" evidence="1">
    <location>
        <begin position="7"/>
        <end position="17"/>
    </location>
</feature>
<gene>
    <name evidence="2" type="ORF">KEC56_08970</name>
</gene>
<evidence type="ECO:0000313" key="3">
    <source>
        <dbReference type="Proteomes" id="UP001139289"/>
    </source>
</evidence>
<evidence type="ECO:0000256" key="1">
    <source>
        <dbReference type="SAM" id="MobiDB-lite"/>
    </source>
</evidence>
<dbReference type="Proteomes" id="UP001139289">
    <property type="component" value="Unassembled WGS sequence"/>
</dbReference>
<dbReference type="InterPro" id="IPR036514">
    <property type="entry name" value="SGNH_hydro_sf"/>
</dbReference>
<protein>
    <submittedName>
        <fullName evidence="2">Uncharacterized protein</fullName>
    </submittedName>
</protein>
<evidence type="ECO:0000313" key="2">
    <source>
        <dbReference type="EMBL" id="MCC2029648.1"/>
    </source>
</evidence>
<dbReference type="AlphaFoldDB" id="A0A9X1LQ52"/>
<comment type="caution">
    <text evidence="2">The sequence shown here is derived from an EMBL/GenBank/DDBJ whole genome shotgun (WGS) entry which is preliminary data.</text>
</comment>
<dbReference type="EMBL" id="JAGTTM010000002">
    <property type="protein sequence ID" value="MCC2029648.1"/>
    <property type="molecule type" value="Genomic_DNA"/>
</dbReference>
<proteinExistence type="predicted"/>